<feature type="domain" description="Mannosyl-glycoprotein endo-beta-N-acetylglucosamidase-like" evidence="2">
    <location>
        <begin position="22"/>
        <end position="125"/>
    </location>
</feature>
<dbReference type="Gene3D" id="1.10.530.10">
    <property type="match status" value="1"/>
</dbReference>
<organism evidence="3 4">
    <name type="scientific">Roseivirga pacifica</name>
    <dbReference type="NCBI Taxonomy" id="1267423"/>
    <lineage>
        <taxon>Bacteria</taxon>
        <taxon>Pseudomonadati</taxon>
        <taxon>Bacteroidota</taxon>
        <taxon>Cytophagia</taxon>
        <taxon>Cytophagales</taxon>
        <taxon>Roseivirgaceae</taxon>
        <taxon>Roseivirga</taxon>
    </lineage>
</organism>
<evidence type="ECO:0000256" key="1">
    <source>
        <dbReference type="SAM" id="Phobius"/>
    </source>
</evidence>
<dbReference type="InterPro" id="IPR002901">
    <property type="entry name" value="MGlyc_endo_b_GlcNAc-like_dom"/>
</dbReference>
<keyword evidence="1" id="KW-0472">Membrane</keyword>
<evidence type="ECO:0000259" key="2">
    <source>
        <dbReference type="Pfam" id="PF01832"/>
    </source>
</evidence>
<feature type="transmembrane region" description="Helical" evidence="1">
    <location>
        <begin position="125"/>
        <end position="145"/>
    </location>
</feature>
<dbReference type="EMBL" id="FOIR01000002">
    <property type="protein sequence ID" value="SEW23471.1"/>
    <property type="molecule type" value="Genomic_DNA"/>
</dbReference>
<dbReference type="Proteomes" id="UP000199437">
    <property type="component" value="Unassembled WGS sequence"/>
</dbReference>
<dbReference type="OrthoDB" id="1448471at2"/>
<dbReference type="GO" id="GO:0004040">
    <property type="term" value="F:amidase activity"/>
    <property type="evidence" value="ECO:0007669"/>
    <property type="project" value="InterPro"/>
</dbReference>
<accession>A0A1I0Q8Z1</accession>
<dbReference type="STRING" id="1267423.SAMN05216290_2124"/>
<name>A0A1I0Q8Z1_9BACT</name>
<evidence type="ECO:0000313" key="4">
    <source>
        <dbReference type="Proteomes" id="UP000199437"/>
    </source>
</evidence>
<gene>
    <name evidence="3" type="ORF">SAMN05216290_2124</name>
</gene>
<evidence type="ECO:0000313" key="3">
    <source>
        <dbReference type="EMBL" id="SEW23471.1"/>
    </source>
</evidence>
<keyword evidence="4" id="KW-1185">Reference proteome</keyword>
<reference evidence="4" key="1">
    <citation type="submission" date="2016-10" db="EMBL/GenBank/DDBJ databases">
        <authorList>
            <person name="Varghese N."/>
            <person name="Submissions S."/>
        </authorList>
    </citation>
    <scope>NUCLEOTIDE SEQUENCE [LARGE SCALE GENOMIC DNA]</scope>
    <source>
        <strain evidence="4">CGMCC 1.12402</strain>
    </source>
</reference>
<proteinExistence type="predicted"/>
<dbReference type="Pfam" id="PF01832">
    <property type="entry name" value="Glucosaminidase"/>
    <property type="match status" value="1"/>
</dbReference>
<keyword evidence="1" id="KW-0812">Transmembrane</keyword>
<sequence length="179" mass="20971">MRYLIEAFRVWVVKLAFPQYWGVSTFTILAQASHETGAFTSKVYREGNNLFGMQPNSRPFDIQGKTMGRENSATYPTKWHSVWDYFKRQQAFRITTIGFKRKTVDSGYAADKAYKSKWQKHINKLLIFKILTYACIVVAVVTFLGNDKGLFQKVNFKKYSLGRWYNRRFSSVKKALNFK</sequence>
<protein>
    <submittedName>
        <fullName evidence="3">Mannosyl-glycoprotein endo-beta-N-acetylglucosaminidase</fullName>
    </submittedName>
</protein>
<keyword evidence="1" id="KW-1133">Transmembrane helix</keyword>
<dbReference type="AlphaFoldDB" id="A0A1I0Q8Z1"/>